<comment type="similarity">
    <text evidence="2">In the C-terminal section; belongs to the transpeptidase family.</text>
</comment>
<keyword evidence="14" id="KW-0961">Cell wall biogenesis/degradation</keyword>
<dbReference type="GO" id="GO:0006508">
    <property type="term" value="P:proteolysis"/>
    <property type="evidence" value="ECO:0007669"/>
    <property type="project" value="UniProtKB-KW"/>
</dbReference>
<keyword evidence="4" id="KW-1003">Cell membrane</keyword>
<evidence type="ECO:0000259" key="19">
    <source>
        <dbReference type="Pfam" id="PF00912"/>
    </source>
</evidence>
<comment type="similarity">
    <text evidence="3">In the N-terminal section; belongs to the glycosyltransferase 51 family.</text>
</comment>
<evidence type="ECO:0000256" key="11">
    <source>
        <dbReference type="ARBA" id="ARBA00022984"/>
    </source>
</evidence>
<dbReference type="Proteomes" id="UP000229132">
    <property type="component" value="Unassembled WGS sequence"/>
</dbReference>
<dbReference type="EMBL" id="PFOX01000050">
    <property type="protein sequence ID" value="PIZ85420.1"/>
    <property type="molecule type" value="Genomic_DNA"/>
</dbReference>
<keyword evidence="10" id="KW-0133">Cell shape</keyword>
<evidence type="ECO:0000313" key="21">
    <source>
        <dbReference type="Proteomes" id="UP000229132"/>
    </source>
</evidence>
<evidence type="ECO:0000256" key="17">
    <source>
        <dbReference type="SAM" id="Phobius"/>
    </source>
</evidence>
<dbReference type="GO" id="GO:0030288">
    <property type="term" value="C:outer membrane-bounded periplasmic space"/>
    <property type="evidence" value="ECO:0007669"/>
    <property type="project" value="TreeGrafter"/>
</dbReference>
<evidence type="ECO:0000259" key="18">
    <source>
        <dbReference type="Pfam" id="PF00905"/>
    </source>
</evidence>
<evidence type="ECO:0000256" key="2">
    <source>
        <dbReference type="ARBA" id="ARBA00007090"/>
    </source>
</evidence>
<organism evidence="20 21">
    <name type="scientific">Candidatus Nomurabacteria bacterium CG_4_10_14_0_2_um_filter_33_9</name>
    <dbReference type="NCBI Taxonomy" id="1974728"/>
    <lineage>
        <taxon>Bacteria</taxon>
        <taxon>Candidatus Nomuraibacteriota</taxon>
    </lineage>
</organism>
<dbReference type="InterPro" id="IPR050396">
    <property type="entry name" value="Glycosyltr_51/Transpeptidase"/>
</dbReference>
<dbReference type="PANTHER" id="PTHR32282:SF11">
    <property type="entry name" value="PENICILLIN-BINDING PROTEIN 1B"/>
    <property type="match status" value="1"/>
</dbReference>
<dbReference type="AlphaFoldDB" id="A0A2J0MH96"/>
<dbReference type="InterPro" id="IPR001460">
    <property type="entry name" value="PCN-bd_Tpept"/>
</dbReference>
<dbReference type="Pfam" id="PF00905">
    <property type="entry name" value="Transpeptidase"/>
    <property type="match status" value="1"/>
</dbReference>
<evidence type="ECO:0000256" key="10">
    <source>
        <dbReference type="ARBA" id="ARBA00022960"/>
    </source>
</evidence>
<evidence type="ECO:0000256" key="15">
    <source>
        <dbReference type="ARBA" id="ARBA00034000"/>
    </source>
</evidence>
<evidence type="ECO:0000256" key="12">
    <source>
        <dbReference type="ARBA" id="ARBA00023136"/>
    </source>
</evidence>
<dbReference type="GO" id="GO:0008658">
    <property type="term" value="F:penicillin binding"/>
    <property type="evidence" value="ECO:0007669"/>
    <property type="project" value="InterPro"/>
</dbReference>
<evidence type="ECO:0000256" key="14">
    <source>
        <dbReference type="ARBA" id="ARBA00023316"/>
    </source>
</evidence>
<feature type="domain" description="Penicillin-binding protein transpeptidase" evidence="18">
    <location>
        <begin position="329"/>
        <end position="398"/>
    </location>
</feature>
<evidence type="ECO:0000256" key="9">
    <source>
        <dbReference type="ARBA" id="ARBA00022801"/>
    </source>
</evidence>
<dbReference type="InterPro" id="IPR001264">
    <property type="entry name" value="Glyco_trans_51"/>
</dbReference>
<evidence type="ECO:0000256" key="7">
    <source>
        <dbReference type="ARBA" id="ARBA00022676"/>
    </source>
</evidence>
<keyword evidence="7" id="KW-0328">Glycosyltransferase</keyword>
<dbReference type="SUPFAM" id="SSF56601">
    <property type="entry name" value="beta-lactamase/transpeptidase-like"/>
    <property type="match status" value="1"/>
</dbReference>
<dbReference type="GO" id="GO:0071555">
    <property type="term" value="P:cell wall organization"/>
    <property type="evidence" value="ECO:0007669"/>
    <property type="project" value="UniProtKB-KW"/>
</dbReference>
<feature type="domain" description="Glycosyl transferase family 51" evidence="19">
    <location>
        <begin position="66"/>
        <end position="237"/>
    </location>
</feature>
<dbReference type="GO" id="GO:0009002">
    <property type="term" value="F:serine-type D-Ala-D-Ala carboxypeptidase activity"/>
    <property type="evidence" value="ECO:0007669"/>
    <property type="project" value="UniProtKB-EC"/>
</dbReference>
<dbReference type="InterPro" id="IPR012338">
    <property type="entry name" value="Beta-lactam/transpept-like"/>
</dbReference>
<dbReference type="GO" id="GO:0009252">
    <property type="term" value="P:peptidoglycan biosynthetic process"/>
    <property type="evidence" value="ECO:0007669"/>
    <property type="project" value="UniProtKB-KW"/>
</dbReference>
<keyword evidence="11" id="KW-0573">Peptidoglycan synthesis</keyword>
<evidence type="ECO:0000256" key="3">
    <source>
        <dbReference type="ARBA" id="ARBA00007739"/>
    </source>
</evidence>
<dbReference type="GO" id="GO:0005886">
    <property type="term" value="C:plasma membrane"/>
    <property type="evidence" value="ECO:0007669"/>
    <property type="project" value="UniProtKB-SubCell"/>
</dbReference>
<comment type="subcellular location">
    <subcellularLocation>
        <location evidence="1">Cell membrane</location>
    </subcellularLocation>
</comment>
<keyword evidence="13" id="KW-0511">Multifunctional enzyme</keyword>
<evidence type="ECO:0000256" key="8">
    <source>
        <dbReference type="ARBA" id="ARBA00022679"/>
    </source>
</evidence>
<dbReference type="Gene3D" id="3.40.710.10">
    <property type="entry name" value="DD-peptidase/beta-lactamase superfamily"/>
    <property type="match status" value="1"/>
</dbReference>
<accession>A0A2J0MH96</accession>
<evidence type="ECO:0000256" key="5">
    <source>
        <dbReference type="ARBA" id="ARBA00022645"/>
    </source>
</evidence>
<dbReference type="Pfam" id="PF00912">
    <property type="entry name" value="Transgly"/>
    <property type="match status" value="1"/>
</dbReference>
<dbReference type="InterPro" id="IPR036950">
    <property type="entry name" value="PBP_transglycosylase"/>
</dbReference>
<dbReference type="GO" id="GO:0008360">
    <property type="term" value="P:regulation of cell shape"/>
    <property type="evidence" value="ECO:0007669"/>
    <property type="project" value="UniProtKB-KW"/>
</dbReference>
<comment type="catalytic activity">
    <reaction evidence="16">
        <text>[GlcNAc-(1-&gt;4)-Mur2Ac(oyl-L-Ala-gamma-D-Glu-L-Lys-D-Ala-D-Ala)](n)-di-trans,octa-cis-undecaprenyl diphosphate + beta-D-GlcNAc-(1-&gt;4)-Mur2Ac(oyl-L-Ala-gamma-D-Glu-L-Lys-D-Ala-D-Ala)-di-trans,octa-cis-undecaprenyl diphosphate = [GlcNAc-(1-&gt;4)-Mur2Ac(oyl-L-Ala-gamma-D-Glu-L-Lys-D-Ala-D-Ala)](n+1)-di-trans,octa-cis-undecaprenyl diphosphate + di-trans,octa-cis-undecaprenyl diphosphate + H(+)</text>
        <dbReference type="Rhea" id="RHEA:23708"/>
        <dbReference type="Rhea" id="RHEA-COMP:9602"/>
        <dbReference type="Rhea" id="RHEA-COMP:9603"/>
        <dbReference type="ChEBI" id="CHEBI:15378"/>
        <dbReference type="ChEBI" id="CHEBI:58405"/>
        <dbReference type="ChEBI" id="CHEBI:60033"/>
        <dbReference type="ChEBI" id="CHEBI:78435"/>
        <dbReference type="EC" id="2.4.99.28"/>
    </reaction>
</comment>
<gene>
    <name evidence="20" type="ORF">COX94_02685</name>
</gene>
<evidence type="ECO:0000256" key="4">
    <source>
        <dbReference type="ARBA" id="ARBA00022475"/>
    </source>
</evidence>
<reference evidence="21" key="1">
    <citation type="submission" date="2017-09" db="EMBL/GenBank/DDBJ databases">
        <title>Depth-based differentiation of microbial function through sediment-hosted aquifers and enrichment of novel symbionts in the deep terrestrial subsurface.</title>
        <authorList>
            <person name="Probst A.J."/>
            <person name="Ladd B."/>
            <person name="Jarett J.K."/>
            <person name="Geller-Mcgrath D.E."/>
            <person name="Sieber C.M.K."/>
            <person name="Emerson J.B."/>
            <person name="Anantharaman K."/>
            <person name="Thomas B.C."/>
            <person name="Malmstrom R."/>
            <person name="Stieglmeier M."/>
            <person name="Klingl A."/>
            <person name="Woyke T."/>
            <person name="Ryan C.M."/>
            <person name="Banfield J.F."/>
        </authorList>
    </citation>
    <scope>NUCLEOTIDE SEQUENCE [LARGE SCALE GENOMIC DNA]</scope>
</reference>
<evidence type="ECO:0000256" key="16">
    <source>
        <dbReference type="ARBA" id="ARBA00049902"/>
    </source>
</evidence>
<proteinExistence type="inferred from homology"/>
<keyword evidence="12 17" id="KW-0472">Membrane</keyword>
<dbReference type="GO" id="GO:0008955">
    <property type="term" value="F:peptidoglycan glycosyltransferase activity"/>
    <property type="evidence" value="ECO:0007669"/>
    <property type="project" value="UniProtKB-EC"/>
</dbReference>
<keyword evidence="17" id="KW-1133">Transmembrane helix</keyword>
<dbReference type="FunFam" id="1.10.3810.10:FF:000001">
    <property type="entry name" value="Penicillin-binding protein 1A"/>
    <property type="match status" value="1"/>
</dbReference>
<keyword evidence="17" id="KW-0812">Transmembrane</keyword>
<keyword evidence="5" id="KW-0121">Carboxypeptidase</keyword>
<dbReference type="InterPro" id="IPR023346">
    <property type="entry name" value="Lysozyme-like_dom_sf"/>
</dbReference>
<comment type="caution">
    <text evidence="20">The sequence shown here is derived from an EMBL/GenBank/DDBJ whole genome shotgun (WGS) entry which is preliminary data.</text>
</comment>
<evidence type="ECO:0000256" key="13">
    <source>
        <dbReference type="ARBA" id="ARBA00023268"/>
    </source>
</evidence>
<evidence type="ECO:0000256" key="6">
    <source>
        <dbReference type="ARBA" id="ARBA00022670"/>
    </source>
</evidence>
<name>A0A2J0MH96_9BACT</name>
<keyword evidence="9" id="KW-0378">Hydrolase</keyword>
<protein>
    <submittedName>
        <fullName evidence="20">Penicillin-binding protein</fullName>
    </submittedName>
</protein>
<dbReference type="PANTHER" id="PTHR32282">
    <property type="entry name" value="BINDING PROTEIN TRANSPEPTIDASE, PUTATIVE-RELATED"/>
    <property type="match status" value="1"/>
</dbReference>
<dbReference type="SUPFAM" id="SSF53955">
    <property type="entry name" value="Lysozyme-like"/>
    <property type="match status" value="1"/>
</dbReference>
<evidence type="ECO:0000256" key="1">
    <source>
        <dbReference type="ARBA" id="ARBA00004236"/>
    </source>
</evidence>
<sequence length="406" mass="45848">MKKVFKRMRIPKNTIFSVIGIFILMVGIIIIWISSLNIPDFHSFEDRKIVNSTKIYDRTGEILLYDIHQDIRRTNIPFEKMGANIKNATVAIEDSEFYNHNGIRITSIIRAALSNLFQIGIGGGGSTITQQLVKNTLLTQKVSYIRKIKEWILAIKIEKSMPKEKILEAYLNENPYGGNVYGIEEASKNYFDKNAQDLTLGEAAYLASIPQSPTMLSPYGKNKAKLDTRKNLVLFKMLENKFISQEEYDTTLNEVVTFIPQATIGIKAPHFVFFIKDYLEQKYGSEVVGKGGLNVITTLDYSLQEKAEEIVKEGALKNEKDWNGKNAGLVAIDPKTGQILTMVGSRDYFDKTIDGNYNIATAWRQPGSSFKPFIYATAFNKGFTPETVLFDLPTEFQTTCNAYGRA</sequence>
<feature type="non-terminal residue" evidence="20">
    <location>
        <position position="406"/>
    </location>
</feature>
<dbReference type="Gene3D" id="1.10.3810.10">
    <property type="entry name" value="Biosynthetic peptidoglycan transglycosylase-like"/>
    <property type="match status" value="1"/>
</dbReference>
<keyword evidence="6" id="KW-0645">Protease</keyword>
<keyword evidence="8" id="KW-0808">Transferase</keyword>
<feature type="transmembrane region" description="Helical" evidence="17">
    <location>
        <begin position="12"/>
        <end position="33"/>
    </location>
</feature>
<evidence type="ECO:0000313" key="20">
    <source>
        <dbReference type="EMBL" id="PIZ85420.1"/>
    </source>
</evidence>
<comment type="catalytic activity">
    <reaction evidence="15">
        <text>Preferential cleavage: (Ac)2-L-Lys-D-Ala-|-D-Ala. Also transpeptidation of peptidyl-alanyl moieties that are N-acyl substituents of D-alanine.</text>
        <dbReference type="EC" id="3.4.16.4"/>
    </reaction>
</comment>